<feature type="chain" id="PRO_5045262860" evidence="1">
    <location>
        <begin position="30"/>
        <end position="122"/>
    </location>
</feature>
<keyword evidence="3" id="KW-1185">Reference proteome</keyword>
<dbReference type="Proteomes" id="UP001612928">
    <property type="component" value="Unassembled WGS sequence"/>
</dbReference>
<protein>
    <submittedName>
        <fullName evidence="2">Uncharacterized protein</fullName>
    </submittedName>
</protein>
<proteinExistence type="predicted"/>
<sequence>MRKIIAVGLGTLAALTLSTFTLFAGPAHADAQKREVSERQYRILLAQCRYADAPRLRARCRATVRASYRVGRADPRLDCRTYSGVTVCGVLPLSAAEQACVEDSVAAGLSRRRAEVECYVLD</sequence>
<dbReference type="EMBL" id="JBITMB010000003">
    <property type="protein sequence ID" value="MFI7440745.1"/>
    <property type="molecule type" value="Genomic_DNA"/>
</dbReference>
<feature type="signal peptide" evidence="1">
    <location>
        <begin position="1"/>
        <end position="29"/>
    </location>
</feature>
<evidence type="ECO:0000313" key="3">
    <source>
        <dbReference type="Proteomes" id="UP001612928"/>
    </source>
</evidence>
<comment type="caution">
    <text evidence="2">The sequence shown here is derived from an EMBL/GenBank/DDBJ whole genome shotgun (WGS) entry which is preliminary data.</text>
</comment>
<reference evidence="2 3" key="1">
    <citation type="submission" date="2024-10" db="EMBL/GenBank/DDBJ databases">
        <title>The Natural Products Discovery Center: Release of the First 8490 Sequenced Strains for Exploring Actinobacteria Biosynthetic Diversity.</title>
        <authorList>
            <person name="Kalkreuter E."/>
            <person name="Kautsar S.A."/>
            <person name="Yang D."/>
            <person name="Bader C.D."/>
            <person name="Teijaro C.N."/>
            <person name="Fluegel L."/>
            <person name="Davis C.M."/>
            <person name="Simpson J.R."/>
            <person name="Lauterbach L."/>
            <person name="Steele A.D."/>
            <person name="Gui C."/>
            <person name="Meng S."/>
            <person name="Li G."/>
            <person name="Viehrig K."/>
            <person name="Ye F."/>
            <person name="Su P."/>
            <person name="Kiefer A.F."/>
            <person name="Nichols A."/>
            <person name="Cepeda A.J."/>
            <person name="Yan W."/>
            <person name="Fan B."/>
            <person name="Jiang Y."/>
            <person name="Adhikari A."/>
            <person name="Zheng C.-J."/>
            <person name="Schuster L."/>
            <person name="Cowan T.M."/>
            <person name="Smanski M.J."/>
            <person name="Chevrette M.G."/>
            <person name="De Carvalho L.P.S."/>
            <person name="Shen B."/>
        </authorList>
    </citation>
    <scope>NUCLEOTIDE SEQUENCE [LARGE SCALE GENOMIC DNA]</scope>
    <source>
        <strain evidence="2 3">NPDC049503</strain>
    </source>
</reference>
<keyword evidence="1" id="KW-0732">Signal</keyword>
<gene>
    <name evidence="2" type="ORF">ACIBP5_12390</name>
</gene>
<name>A0ABW8A1T1_9ACTN</name>
<accession>A0ABW8A1T1</accession>
<evidence type="ECO:0000256" key="1">
    <source>
        <dbReference type="SAM" id="SignalP"/>
    </source>
</evidence>
<dbReference type="RefSeq" id="WP_245899111.1">
    <property type="nucleotide sequence ID" value="NZ_JBITMB010000003.1"/>
</dbReference>
<evidence type="ECO:0000313" key="2">
    <source>
        <dbReference type="EMBL" id="MFI7440745.1"/>
    </source>
</evidence>
<organism evidence="2 3">
    <name type="scientific">Nonomuraea indica</name>
    <dbReference type="NCBI Taxonomy" id="1581193"/>
    <lineage>
        <taxon>Bacteria</taxon>
        <taxon>Bacillati</taxon>
        <taxon>Actinomycetota</taxon>
        <taxon>Actinomycetes</taxon>
        <taxon>Streptosporangiales</taxon>
        <taxon>Streptosporangiaceae</taxon>
        <taxon>Nonomuraea</taxon>
    </lineage>
</organism>